<accession>I3XQZ1</accession>
<reference evidence="2 3" key="1">
    <citation type="journal article" date="2012" name="J. Bacteriol.">
        <title>Complete Genome Sequence of Desulfurococcus fermentans, a Hyperthermophilic Cellulolytic Crenarchaeon Isolated from a Freshwater Hot Spring in Kamchatka, Russia.</title>
        <authorList>
            <person name="Susanti D."/>
            <person name="Johnson E.F."/>
            <person name="Rodriguez J.R."/>
            <person name="Anderson I."/>
            <person name="Perevalova A.A."/>
            <person name="Kyrpides N."/>
            <person name="Lucas S."/>
            <person name="Han J."/>
            <person name="Lapidus A."/>
            <person name="Cheng J.F."/>
            <person name="Goodwin L."/>
            <person name="Pitluck S."/>
            <person name="Mavrommatis K."/>
            <person name="Peters L."/>
            <person name="Land M.L."/>
            <person name="Hauser L."/>
            <person name="Gopalan V."/>
            <person name="Chan P.P."/>
            <person name="Lowe T.M."/>
            <person name="Atomi H."/>
            <person name="Bonch-Osmolovskaya E.A."/>
            <person name="Woyke T."/>
            <person name="Mukhopadhyay B."/>
        </authorList>
    </citation>
    <scope>NUCLEOTIDE SEQUENCE [LARGE SCALE GENOMIC DNA]</scope>
    <source>
        <strain evidence="2 3">DSM 16532</strain>
    </source>
</reference>
<dbReference type="AlphaFoldDB" id="I3XQZ1"/>
<keyword evidence="3" id="KW-1185">Reference proteome</keyword>
<evidence type="ECO:0000313" key="3">
    <source>
        <dbReference type="Proteomes" id="UP000006175"/>
    </source>
</evidence>
<gene>
    <name evidence="2" type="ORF">Desfe_0460</name>
</gene>
<dbReference type="InterPro" id="IPR036390">
    <property type="entry name" value="WH_DNA-bd_sf"/>
</dbReference>
<proteinExistence type="predicted"/>
<dbReference type="KEGG" id="dfd:Desfe_0460"/>
<dbReference type="SUPFAM" id="SSF46785">
    <property type="entry name" value="Winged helix' DNA-binding domain"/>
    <property type="match status" value="1"/>
</dbReference>
<keyword evidence="1" id="KW-1133">Transmembrane helix</keyword>
<keyword evidence="1" id="KW-0812">Transmembrane</keyword>
<evidence type="ECO:0000256" key="1">
    <source>
        <dbReference type="SAM" id="Phobius"/>
    </source>
</evidence>
<feature type="transmembrane region" description="Helical" evidence="1">
    <location>
        <begin position="242"/>
        <end position="263"/>
    </location>
</feature>
<dbReference type="EMBL" id="CP003321">
    <property type="protein sequence ID" value="AFL66365.1"/>
    <property type="molecule type" value="Genomic_DNA"/>
</dbReference>
<name>I3XQZ1_DESAM</name>
<feature type="transmembrane region" description="Helical" evidence="1">
    <location>
        <begin position="269"/>
        <end position="290"/>
    </location>
</feature>
<sequence length="293" mass="33283">MISKTIFTQVSYYMSSEVINDTYSRKIMLLKTLDSMIDFSKASNQLSIVLYLYNTKTPVSVSELARVIGDTRKSILDSLRKLEKKELISKTMVNGELHISLSQKGEEYVKKLMELFHPIKASNDQQLLQVPVRLNLAKEVMTSLNLYKIIVKIGFSRKGWLLVDELKNLVGDEKILTIILDSFTMPPTRVLRRIKIAGKDAVELDKMGQEILRKSLHYTAFRSNSVYRLLVRLTGSPWVFEIMRFLSIISFVILALSILLLVVNAPTALIAVGFLTALIFLSLGIMVSYIKVE</sequence>
<evidence type="ECO:0000313" key="2">
    <source>
        <dbReference type="EMBL" id="AFL66365.1"/>
    </source>
</evidence>
<organism evidence="2 3">
    <name type="scientific">Desulfurococcus amylolyticus DSM 16532</name>
    <dbReference type="NCBI Taxonomy" id="768672"/>
    <lineage>
        <taxon>Archaea</taxon>
        <taxon>Thermoproteota</taxon>
        <taxon>Thermoprotei</taxon>
        <taxon>Desulfurococcales</taxon>
        <taxon>Desulfurococcaceae</taxon>
        <taxon>Desulfurococcus</taxon>
    </lineage>
</organism>
<dbReference type="InterPro" id="IPR036388">
    <property type="entry name" value="WH-like_DNA-bd_sf"/>
</dbReference>
<protein>
    <submittedName>
        <fullName evidence="2">Uncharacterized protein</fullName>
    </submittedName>
</protein>
<dbReference type="Proteomes" id="UP000006175">
    <property type="component" value="Chromosome"/>
</dbReference>
<dbReference type="HOGENOM" id="CLU_082634_0_0_2"/>
<dbReference type="eggNOG" id="arCOG05969">
    <property type="taxonomic scope" value="Archaea"/>
</dbReference>
<dbReference type="Gene3D" id="1.10.10.10">
    <property type="entry name" value="Winged helix-like DNA-binding domain superfamily/Winged helix DNA-binding domain"/>
    <property type="match status" value="1"/>
</dbReference>
<keyword evidence="1" id="KW-0472">Membrane</keyword>